<dbReference type="OrthoDB" id="432970at2759"/>
<dbReference type="Proteomes" id="UP000041254">
    <property type="component" value="Unassembled WGS sequence"/>
</dbReference>
<evidence type="ECO:0000313" key="1">
    <source>
        <dbReference type="EMBL" id="CEL92985.1"/>
    </source>
</evidence>
<dbReference type="InParanoid" id="A0A0G4EBT1"/>
<gene>
    <name evidence="1" type="ORF">Vbra_11208</name>
</gene>
<reference evidence="1 2" key="1">
    <citation type="submission" date="2014-11" db="EMBL/GenBank/DDBJ databases">
        <authorList>
            <person name="Zhu J."/>
            <person name="Qi W."/>
            <person name="Song R."/>
        </authorList>
    </citation>
    <scope>NUCLEOTIDE SEQUENCE [LARGE SCALE GENOMIC DNA]</scope>
</reference>
<keyword evidence="2" id="KW-1185">Reference proteome</keyword>
<dbReference type="AlphaFoldDB" id="A0A0G4EBT1"/>
<name>A0A0G4EBT1_VITBC</name>
<dbReference type="EMBL" id="CDMY01000123">
    <property type="protein sequence ID" value="CEL92985.1"/>
    <property type="molecule type" value="Genomic_DNA"/>
</dbReference>
<organism evidence="1 2">
    <name type="scientific">Vitrella brassicaformis (strain CCMP3155)</name>
    <dbReference type="NCBI Taxonomy" id="1169540"/>
    <lineage>
        <taxon>Eukaryota</taxon>
        <taxon>Sar</taxon>
        <taxon>Alveolata</taxon>
        <taxon>Colpodellida</taxon>
        <taxon>Vitrellaceae</taxon>
        <taxon>Vitrella</taxon>
    </lineage>
</organism>
<evidence type="ECO:0000313" key="2">
    <source>
        <dbReference type="Proteomes" id="UP000041254"/>
    </source>
</evidence>
<proteinExistence type="predicted"/>
<sequence length="243" mass="26868">MFISCFKQDGTYAFVSFCSSCRKKMATKRCSACRRVRRAIGRRATRTTAAYTERTTNIAHPLHQDMLEECDRNLVAEIRYTSDVTGRTHRVFVPEARLASQSLSLGALLMPMCAGHVRECITMYDEDFIQPLLTGKVGKQEDGINMKTPDKFRAYAQDCMIAALCGSGGVTLHHGVTADECLTALTNAMQHDQVGQVGLAMPTSRDGWDLPAVPEHAHKVLSTLQQMSAFESMSAATNMQPRI</sequence>
<protein>
    <submittedName>
        <fullName evidence="1">Uncharacterized protein</fullName>
    </submittedName>
</protein>
<dbReference type="VEuPathDB" id="CryptoDB:Vbra_11208"/>
<accession>A0A0G4EBT1</accession>